<name>A0A162UFD0_9CLOT</name>
<dbReference type="AlphaFoldDB" id="A0A162UFD0"/>
<dbReference type="EMBL" id="LWAE01000001">
    <property type="protein sequence ID" value="KZL93841.1"/>
    <property type="molecule type" value="Genomic_DNA"/>
</dbReference>
<evidence type="ECO:0000313" key="8">
    <source>
        <dbReference type="EMBL" id="KZL93841.1"/>
    </source>
</evidence>
<evidence type="ECO:0000256" key="5">
    <source>
        <dbReference type="PIRNR" id="PIRNR038471"/>
    </source>
</evidence>
<dbReference type="InterPro" id="IPR055342">
    <property type="entry name" value="MreC_beta-barrel_core"/>
</dbReference>
<evidence type="ECO:0000313" key="9">
    <source>
        <dbReference type="Proteomes" id="UP000076603"/>
    </source>
</evidence>
<dbReference type="PANTHER" id="PTHR34138:SF1">
    <property type="entry name" value="CELL SHAPE-DETERMINING PROTEIN MREC"/>
    <property type="match status" value="1"/>
</dbReference>
<evidence type="ECO:0000256" key="4">
    <source>
        <dbReference type="ARBA" id="ARBA00032089"/>
    </source>
</evidence>
<comment type="function">
    <text evidence="5">Involved in formation and maintenance of cell shape.</text>
</comment>
<gene>
    <name evidence="8" type="primary">mreC</name>
    <name evidence="8" type="ORF">CLMAG_08940</name>
</gene>
<dbReference type="PANTHER" id="PTHR34138">
    <property type="entry name" value="CELL SHAPE-DETERMINING PROTEIN MREC"/>
    <property type="match status" value="1"/>
</dbReference>
<dbReference type="STRING" id="1121326.CLMAG_08940"/>
<evidence type="ECO:0000259" key="7">
    <source>
        <dbReference type="Pfam" id="PF04085"/>
    </source>
</evidence>
<proteinExistence type="inferred from homology"/>
<evidence type="ECO:0000256" key="3">
    <source>
        <dbReference type="ARBA" id="ARBA00022960"/>
    </source>
</evidence>
<dbReference type="RefSeq" id="WP_066618362.1">
    <property type="nucleotide sequence ID" value="NZ_FQXL01000012.1"/>
</dbReference>
<dbReference type="InterPro" id="IPR042177">
    <property type="entry name" value="Cell/Rod_1"/>
</dbReference>
<dbReference type="Gene3D" id="2.40.10.340">
    <property type="entry name" value="Rod shape-determining protein MreC, domain 1"/>
    <property type="match status" value="1"/>
</dbReference>
<dbReference type="Pfam" id="PF04085">
    <property type="entry name" value="MreC"/>
    <property type="match status" value="1"/>
</dbReference>
<reference evidence="8 9" key="1">
    <citation type="submission" date="2016-04" db="EMBL/GenBank/DDBJ databases">
        <title>Genome sequence of Clostridium magnum DSM 2767.</title>
        <authorList>
            <person name="Poehlein A."/>
            <person name="Uhlig R."/>
            <person name="Fischer R."/>
            <person name="Bahl H."/>
            <person name="Daniel R."/>
        </authorList>
    </citation>
    <scope>NUCLEOTIDE SEQUENCE [LARGE SCALE GENOMIC DNA]</scope>
    <source>
        <strain evidence="8 9">DSM 2767</strain>
    </source>
</reference>
<dbReference type="OrthoDB" id="9792313at2"/>
<comment type="caution">
    <text evidence="8">The sequence shown here is derived from an EMBL/GenBank/DDBJ whole genome shotgun (WGS) entry which is preliminary data.</text>
</comment>
<keyword evidence="6" id="KW-0175">Coiled coil</keyword>
<organism evidence="8 9">
    <name type="scientific">Clostridium magnum DSM 2767</name>
    <dbReference type="NCBI Taxonomy" id="1121326"/>
    <lineage>
        <taxon>Bacteria</taxon>
        <taxon>Bacillati</taxon>
        <taxon>Bacillota</taxon>
        <taxon>Clostridia</taxon>
        <taxon>Eubacteriales</taxon>
        <taxon>Clostridiaceae</taxon>
        <taxon>Clostridium</taxon>
    </lineage>
</organism>
<evidence type="ECO:0000256" key="1">
    <source>
        <dbReference type="ARBA" id="ARBA00009369"/>
    </source>
</evidence>
<sequence>MKIFRNKLAVTIVLLSVTFLILIFKTIKSDNISLTGNGIGVTFNAIQGGIYKFNSKVKDSVSFIFNFSNVKKENEELRKKNSELESKALDYDSLKEENEKLRGMLNFKDQRSEYDYIGSDIIGKSGSGLLDQFVINKGSKDGIQKQMIAITEQGLVGQVTSTGSNWAIVQSLSNENLAVSGTIESTNDNGGIVKGYKDSDNRLLAKLYYLPLDSNIKTGDVILTSGLGGIYPKGIRIGSVISVEEDKGKVMKNAIIKPYVDFNKLEEVFIVLPKNKIDVKY</sequence>
<dbReference type="NCBIfam" id="TIGR00219">
    <property type="entry name" value="mreC"/>
    <property type="match status" value="1"/>
</dbReference>
<evidence type="ECO:0000256" key="2">
    <source>
        <dbReference type="ARBA" id="ARBA00013855"/>
    </source>
</evidence>
<keyword evidence="9" id="KW-1185">Reference proteome</keyword>
<dbReference type="GO" id="GO:0005886">
    <property type="term" value="C:plasma membrane"/>
    <property type="evidence" value="ECO:0007669"/>
    <property type="project" value="TreeGrafter"/>
</dbReference>
<dbReference type="InterPro" id="IPR042175">
    <property type="entry name" value="Cell/Rod_MreC_2"/>
</dbReference>
<dbReference type="PATRIC" id="fig|1121326.3.peg.851"/>
<protein>
    <recommendedName>
        <fullName evidence="2 5">Cell shape-determining protein MreC</fullName>
    </recommendedName>
    <alternativeName>
        <fullName evidence="4 5">Cell shape protein MreC</fullName>
    </alternativeName>
</protein>
<dbReference type="Gene3D" id="2.40.10.350">
    <property type="entry name" value="Rod shape-determining protein MreC, domain 2"/>
    <property type="match status" value="1"/>
</dbReference>
<dbReference type="PIRSF" id="PIRSF038471">
    <property type="entry name" value="MreC"/>
    <property type="match status" value="1"/>
</dbReference>
<dbReference type="Proteomes" id="UP000076603">
    <property type="component" value="Unassembled WGS sequence"/>
</dbReference>
<feature type="domain" description="Rod shape-determining protein MreC beta-barrel core" evidence="7">
    <location>
        <begin position="121"/>
        <end position="271"/>
    </location>
</feature>
<evidence type="ECO:0000256" key="6">
    <source>
        <dbReference type="SAM" id="Coils"/>
    </source>
</evidence>
<dbReference type="InterPro" id="IPR007221">
    <property type="entry name" value="MreC"/>
</dbReference>
<keyword evidence="3 5" id="KW-0133">Cell shape</keyword>
<dbReference type="GO" id="GO:0008360">
    <property type="term" value="P:regulation of cell shape"/>
    <property type="evidence" value="ECO:0007669"/>
    <property type="project" value="UniProtKB-KW"/>
</dbReference>
<comment type="similarity">
    <text evidence="1 5">Belongs to the MreC family.</text>
</comment>
<feature type="coiled-coil region" evidence="6">
    <location>
        <begin position="67"/>
        <end position="111"/>
    </location>
</feature>
<accession>A0A162UFD0</accession>